<dbReference type="GO" id="GO:0016740">
    <property type="term" value="F:transferase activity"/>
    <property type="evidence" value="ECO:0007669"/>
    <property type="project" value="UniProtKB-KW"/>
</dbReference>
<dbReference type="Gene3D" id="2.115.10.20">
    <property type="entry name" value="Glycosyl hydrolase domain, family 43"/>
    <property type="match status" value="1"/>
</dbReference>
<dbReference type="OrthoDB" id="3771157at2"/>
<evidence type="ECO:0000313" key="3">
    <source>
        <dbReference type="Proteomes" id="UP000309061"/>
    </source>
</evidence>
<sequence>MRIELRSCLGELGSWHPALAERLRQKGHIVRLTHAPGTPTPSGLHLLMQLERMVYRRAAPHLDAGPPSPAPEDAGPPDLVIDLTGADPGPVAQLSLKPLFDLRASEAAAADALLDRRAPQIDLMQTEPGEAPRCVASATPALENRDLLSAGLRAVAAALASLVESAVDRVARGEASPSVSPAAARATRRGSPAQFALGALAAKIENRLTRLAVHREHFRIGWRRPAPGQTMADTLSWPDQPYSFLPDDGRRYLADPFVFAHGGKTFLFCEEFPYATGKGVLTAFELRDDGSVGPALPVMEQPWHLSYPQVFARDGEIWMIPESCAANRIELYRATRFPDCWALEAILIDDTPASDATLVEHDGRFWLFATVSRDGLSSWDALHIYYADHLTGPWQAHPANPALIDAGCARPAGAMFLRNGELWRPAQDCSRGYGGGLTLCSIERLDDEEFRQTPRARIAPPRNLGHGAHTLNYAAGIETIDVVGARWRR</sequence>
<gene>
    <name evidence="2" type="ORF">H2LOC_020485</name>
</gene>
<dbReference type="InterPro" id="IPR056442">
    <property type="entry name" value="GINT1_N"/>
</dbReference>
<keyword evidence="3" id="KW-1185">Reference proteome</keyword>
<evidence type="ECO:0000313" key="2">
    <source>
        <dbReference type="EMBL" id="QGM47863.1"/>
    </source>
</evidence>
<dbReference type="SUPFAM" id="SSF75005">
    <property type="entry name" value="Arabinanase/levansucrase/invertase"/>
    <property type="match status" value="1"/>
</dbReference>
<protein>
    <submittedName>
        <fullName evidence="2">Formyl transferase</fullName>
    </submittedName>
</protein>
<accession>A0A6B8KM37</accession>
<dbReference type="KEGG" id="mhey:H2LOC_020485"/>
<dbReference type="InterPro" id="IPR023296">
    <property type="entry name" value="Glyco_hydro_beta-prop_sf"/>
</dbReference>
<dbReference type="RefSeq" id="WP_154331742.1">
    <property type="nucleotide sequence ID" value="NZ_CP046052.1"/>
</dbReference>
<dbReference type="Proteomes" id="UP000309061">
    <property type="component" value="Chromosome"/>
</dbReference>
<evidence type="ECO:0000259" key="1">
    <source>
        <dbReference type="Pfam" id="PF24793"/>
    </source>
</evidence>
<keyword evidence="2" id="KW-0808">Transferase</keyword>
<dbReference type="EMBL" id="CP046052">
    <property type="protein sequence ID" value="QGM47863.1"/>
    <property type="molecule type" value="Genomic_DNA"/>
</dbReference>
<name>A0A6B8KM37_9HYPH</name>
<dbReference type="AlphaFoldDB" id="A0A6B8KM37"/>
<organism evidence="2 3">
    <name type="scientific">Methylocystis heyeri</name>
    <dbReference type="NCBI Taxonomy" id="391905"/>
    <lineage>
        <taxon>Bacteria</taxon>
        <taxon>Pseudomonadati</taxon>
        <taxon>Pseudomonadota</taxon>
        <taxon>Alphaproteobacteria</taxon>
        <taxon>Hyphomicrobiales</taxon>
        <taxon>Methylocystaceae</taxon>
        <taxon>Methylocystis</taxon>
    </lineage>
</organism>
<feature type="domain" description="Glucosamine inositolphosphorylceramide transferase 1 N-terminal" evidence="1">
    <location>
        <begin position="251"/>
        <end position="452"/>
    </location>
</feature>
<reference evidence="2 3" key="1">
    <citation type="submission" date="2019-11" db="EMBL/GenBank/DDBJ databases">
        <title>The genome sequence of Methylocystis heyeri.</title>
        <authorList>
            <person name="Oshkin I.Y."/>
            <person name="Miroshnikov K."/>
            <person name="Dedysh S.N."/>
        </authorList>
    </citation>
    <scope>NUCLEOTIDE SEQUENCE [LARGE SCALE GENOMIC DNA]</scope>
    <source>
        <strain evidence="2 3">H2</strain>
    </source>
</reference>
<dbReference type="Pfam" id="PF24793">
    <property type="entry name" value="GINT1_N"/>
    <property type="match status" value="1"/>
</dbReference>
<proteinExistence type="predicted"/>